<evidence type="ECO:0000256" key="2">
    <source>
        <dbReference type="ARBA" id="ARBA00022679"/>
    </source>
</evidence>
<organism evidence="5 6">
    <name type="scientific">Coniosporium apollinis</name>
    <dbReference type="NCBI Taxonomy" id="61459"/>
    <lineage>
        <taxon>Eukaryota</taxon>
        <taxon>Fungi</taxon>
        <taxon>Dikarya</taxon>
        <taxon>Ascomycota</taxon>
        <taxon>Pezizomycotina</taxon>
        <taxon>Dothideomycetes</taxon>
        <taxon>Dothideomycetes incertae sedis</taxon>
        <taxon>Coniosporium</taxon>
    </lineage>
</organism>
<evidence type="ECO:0000259" key="4">
    <source>
        <dbReference type="Pfam" id="PF13302"/>
    </source>
</evidence>
<evidence type="ECO:0000313" key="6">
    <source>
        <dbReference type="Proteomes" id="UP001172684"/>
    </source>
</evidence>
<name>A0ABQ9P292_9PEZI</name>
<keyword evidence="2" id="KW-0808">Transferase</keyword>
<evidence type="ECO:0000313" key="5">
    <source>
        <dbReference type="EMBL" id="KAJ9668730.1"/>
    </source>
</evidence>
<dbReference type="EMBL" id="JAPDRL010000005">
    <property type="protein sequence ID" value="KAJ9668730.1"/>
    <property type="molecule type" value="Genomic_DNA"/>
</dbReference>
<dbReference type="SUPFAM" id="SSF55729">
    <property type="entry name" value="Acyl-CoA N-acyltransferases (Nat)"/>
    <property type="match status" value="1"/>
</dbReference>
<keyword evidence="6" id="KW-1185">Reference proteome</keyword>
<dbReference type="InterPro" id="IPR000182">
    <property type="entry name" value="GNAT_dom"/>
</dbReference>
<dbReference type="Pfam" id="PF13302">
    <property type="entry name" value="Acetyltransf_3"/>
    <property type="match status" value="1"/>
</dbReference>
<comment type="similarity">
    <text evidence="1">Belongs to the acetyltransferase family. GNAT subfamily.</text>
</comment>
<gene>
    <name evidence="5" type="ORF">H2201_000974</name>
</gene>
<dbReference type="PANTHER" id="PTHR13256:SF16">
    <property type="entry name" value="ALPHA_BETA-TUBULIN-N-ACETYLTRANSFERASE 9"/>
    <property type="match status" value="1"/>
</dbReference>
<dbReference type="Gene3D" id="3.40.630.30">
    <property type="match status" value="1"/>
</dbReference>
<dbReference type="InterPro" id="IPR016181">
    <property type="entry name" value="Acyl_CoA_acyltransferase"/>
</dbReference>
<evidence type="ECO:0000256" key="1">
    <source>
        <dbReference type="ARBA" id="ARBA00009342"/>
    </source>
</evidence>
<protein>
    <recommendedName>
        <fullName evidence="4">N-acetyltransferase domain-containing protein</fullName>
    </recommendedName>
</protein>
<feature type="domain" description="N-acetyltransferase" evidence="4">
    <location>
        <begin position="14"/>
        <end position="201"/>
    </location>
</feature>
<reference evidence="5" key="1">
    <citation type="submission" date="2022-10" db="EMBL/GenBank/DDBJ databases">
        <title>Culturing micro-colonial fungi from biological soil crusts in the Mojave desert and describing Neophaeococcomyces mojavensis, and introducing the new genera and species Taxawa tesnikishii.</title>
        <authorList>
            <person name="Kurbessoian T."/>
            <person name="Stajich J.E."/>
        </authorList>
    </citation>
    <scope>NUCLEOTIDE SEQUENCE</scope>
    <source>
        <strain evidence="5">TK_1</strain>
    </source>
</reference>
<keyword evidence="3" id="KW-0012">Acyltransferase</keyword>
<proteinExistence type="inferred from homology"/>
<accession>A0ABQ9P292</accession>
<dbReference type="PANTHER" id="PTHR13256">
    <property type="entry name" value="N-ACETYLTRANSFERASE 9"/>
    <property type="match status" value="1"/>
</dbReference>
<sequence length="243" mass="27931">MLINEHTAILTRKVLLVPYSEHHVPTYHEWMQDEELQKATASEPLTLGEEYTMQQSWRQDADKLTFIACTASETLYGSHREAARNGVDDAPEKMIGDVNLFIHEADDEQSDEESKSVQRPKQIVGEVEIMIANKNLHGQGYGYEVLRAFLWYFAVNIREILMEYGRGQQLSGSDVQWKYLRVKVDKDNIRSIRLFERAGFQKVSEEPNYFGEVELRTEPGHAMSRIDGALDTPLLLHYASLPN</sequence>
<comment type="caution">
    <text evidence="5">The sequence shown here is derived from an EMBL/GenBank/DDBJ whole genome shotgun (WGS) entry which is preliminary data.</text>
</comment>
<evidence type="ECO:0000256" key="3">
    <source>
        <dbReference type="ARBA" id="ARBA00023315"/>
    </source>
</evidence>
<dbReference type="InterPro" id="IPR039135">
    <property type="entry name" value="NAT9-like"/>
</dbReference>
<dbReference type="Proteomes" id="UP001172684">
    <property type="component" value="Unassembled WGS sequence"/>
</dbReference>